<dbReference type="GO" id="GO:0044613">
    <property type="term" value="C:nuclear pore central transport channel"/>
    <property type="evidence" value="ECO:0007669"/>
    <property type="project" value="TreeGrafter"/>
</dbReference>
<evidence type="ECO:0000259" key="14">
    <source>
        <dbReference type="PROSITE" id="PS51472"/>
    </source>
</evidence>
<evidence type="ECO:0000256" key="7">
    <source>
        <dbReference type="ARBA" id="ARBA00023010"/>
    </source>
</evidence>
<dbReference type="GO" id="GO:0044615">
    <property type="term" value="C:nuclear pore nuclear basket"/>
    <property type="evidence" value="ECO:0007669"/>
    <property type="project" value="TreeGrafter"/>
</dbReference>
<evidence type="ECO:0000256" key="1">
    <source>
        <dbReference type="ARBA" id="ARBA00004567"/>
    </source>
</evidence>
<proteinExistence type="inferred from homology"/>
<gene>
    <name evidence="15" type="ORF">DdX_07977</name>
</gene>
<evidence type="ECO:0000256" key="4">
    <source>
        <dbReference type="ARBA" id="ARBA00022448"/>
    </source>
</evidence>
<feature type="region of interest" description="Disordered" evidence="13">
    <location>
        <begin position="72"/>
        <end position="156"/>
    </location>
</feature>
<dbReference type="InterPro" id="IPR035979">
    <property type="entry name" value="RBD_domain_sf"/>
</dbReference>
<feature type="compositionally biased region" description="Basic and acidic residues" evidence="13">
    <location>
        <begin position="97"/>
        <end position="110"/>
    </location>
</feature>
<evidence type="ECO:0000256" key="3">
    <source>
        <dbReference type="ARBA" id="ARBA00016439"/>
    </source>
</evidence>
<dbReference type="Gene3D" id="3.30.70.330">
    <property type="match status" value="1"/>
</dbReference>
<keyword evidence="8 12" id="KW-0906">Nuclear pore complex</keyword>
<keyword evidence="9 12" id="KW-0539">Nucleus</keyword>
<dbReference type="InterPro" id="IPR012677">
    <property type="entry name" value="Nucleotide-bd_a/b_plait_sf"/>
</dbReference>
<protein>
    <recommendedName>
        <fullName evidence="3">Nucleoporin NUP35</fullName>
    </recommendedName>
    <alternativeName>
        <fullName evidence="11">35 kDa nucleoporin</fullName>
    </alternativeName>
    <alternativeName>
        <fullName evidence="10">Nucleoporin NUP53</fullName>
    </alternativeName>
</protein>
<comment type="caution">
    <text evidence="15">The sequence shown here is derived from an EMBL/GenBank/DDBJ whole genome shotgun (WGS) entry which is preliminary data.</text>
</comment>
<comment type="similarity">
    <text evidence="2">Belongs to the Nup35 family.</text>
</comment>
<feature type="domain" description="RRM Nup35-type" evidence="14">
    <location>
        <begin position="172"/>
        <end position="251"/>
    </location>
</feature>
<evidence type="ECO:0000256" key="5">
    <source>
        <dbReference type="ARBA" id="ARBA00022816"/>
    </source>
</evidence>
<evidence type="ECO:0000313" key="15">
    <source>
        <dbReference type="EMBL" id="KAI1715653.1"/>
    </source>
</evidence>
<dbReference type="GO" id="GO:0005543">
    <property type="term" value="F:phospholipid binding"/>
    <property type="evidence" value="ECO:0007669"/>
    <property type="project" value="TreeGrafter"/>
</dbReference>
<organism evidence="15 16">
    <name type="scientific">Ditylenchus destructor</name>
    <dbReference type="NCBI Taxonomy" id="166010"/>
    <lineage>
        <taxon>Eukaryota</taxon>
        <taxon>Metazoa</taxon>
        <taxon>Ecdysozoa</taxon>
        <taxon>Nematoda</taxon>
        <taxon>Chromadorea</taxon>
        <taxon>Rhabditida</taxon>
        <taxon>Tylenchina</taxon>
        <taxon>Tylenchomorpha</taxon>
        <taxon>Sphaerularioidea</taxon>
        <taxon>Anguinidae</taxon>
        <taxon>Anguininae</taxon>
        <taxon>Ditylenchus</taxon>
    </lineage>
</organism>
<evidence type="ECO:0000256" key="12">
    <source>
        <dbReference type="PROSITE-ProRule" id="PRU00804"/>
    </source>
</evidence>
<keyword evidence="16" id="KW-1185">Reference proteome</keyword>
<dbReference type="PROSITE" id="PS51472">
    <property type="entry name" value="RRM_NUP35"/>
    <property type="match status" value="1"/>
</dbReference>
<keyword evidence="5 12" id="KW-0509">mRNA transport</keyword>
<feature type="compositionally biased region" description="Low complexity" evidence="13">
    <location>
        <begin position="144"/>
        <end position="156"/>
    </location>
</feature>
<keyword evidence="4 12" id="KW-0813">Transport</keyword>
<keyword evidence="6" id="KW-0653">Protein transport</keyword>
<dbReference type="FunFam" id="3.30.70.330:FF:000095">
    <property type="entry name" value="Putative Nucleoporin NUP53"/>
    <property type="match status" value="1"/>
</dbReference>
<evidence type="ECO:0000256" key="9">
    <source>
        <dbReference type="ARBA" id="ARBA00023242"/>
    </source>
</evidence>
<dbReference type="Pfam" id="PF05172">
    <property type="entry name" value="RRM_Nup35"/>
    <property type="match status" value="1"/>
</dbReference>
<accession>A0AAD4N5L4</accession>
<evidence type="ECO:0000256" key="11">
    <source>
        <dbReference type="ARBA" id="ARBA00030250"/>
    </source>
</evidence>
<feature type="region of interest" description="Disordered" evidence="13">
    <location>
        <begin position="290"/>
        <end position="324"/>
    </location>
</feature>
<evidence type="ECO:0000256" key="2">
    <source>
        <dbReference type="ARBA" id="ARBA00009454"/>
    </source>
</evidence>
<reference evidence="15" key="1">
    <citation type="submission" date="2022-01" db="EMBL/GenBank/DDBJ databases">
        <title>Genome Sequence Resource for Two Populations of Ditylenchus destructor, the Migratory Endoparasitic Phytonematode.</title>
        <authorList>
            <person name="Zhang H."/>
            <person name="Lin R."/>
            <person name="Xie B."/>
        </authorList>
    </citation>
    <scope>NUCLEOTIDE SEQUENCE</scope>
    <source>
        <strain evidence="15">BazhouSP</strain>
    </source>
</reference>
<sequence length="348" mass="37612">MFPLSNSANNALPVDNLPYSPRMGSSVNNFGGGESSNNGSGVQYAPNFLFGAQHASRRRSLALSMPRTAVGSPGILKSKETNLSPGNKSVHWSPLLVRERSVSPKKDDVGQRNITPNSLWNGPPLRSIREELGPPEKQMRVDPSQSADSSTSFGSSFAHRYGNTDSSAVGPNESDFWVTVFGFPPEKLLAILELFGKHGNIVTHKTPKSGNWVHIRYSSIVHANQALARNGMVIDGIMIGVIVCDDREVTVENGVSYAMERPVSAAFNTSSASTTNDFLLNGSRMVPSVSSNADANTSLPSRSRLTMSSRTGMRPLNSSFASDSANRDAIDSKNASFLDKIWNYVYNP</sequence>
<keyword evidence="7" id="KW-0811">Translocation</keyword>
<evidence type="ECO:0000256" key="10">
    <source>
        <dbReference type="ARBA" id="ARBA00029997"/>
    </source>
</evidence>
<evidence type="ECO:0000313" key="16">
    <source>
        <dbReference type="Proteomes" id="UP001201812"/>
    </source>
</evidence>
<dbReference type="GO" id="GO:0003676">
    <property type="term" value="F:nucleic acid binding"/>
    <property type="evidence" value="ECO:0007669"/>
    <property type="project" value="InterPro"/>
</dbReference>
<dbReference type="InterPro" id="IPR007846">
    <property type="entry name" value="RRM_NUP35_dom"/>
</dbReference>
<dbReference type="GO" id="GO:0006607">
    <property type="term" value="P:NLS-bearing protein import into nucleus"/>
    <property type="evidence" value="ECO:0007669"/>
    <property type="project" value="TreeGrafter"/>
</dbReference>
<dbReference type="CDD" id="cd12441">
    <property type="entry name" value="RRM_Nup53_like"/>
    <property type="match status" value="1"/>
</dbReference>
<evidence type="ECO:0000256" key="6">
    <source>
        <dbReference type="ARBA" id="ARBA00022927"/>
    </source>
</evidence>
<dbReference type="PANTHER" id="PTHR21527">
    <property type="entry name" value="NUCLEOPORIN NUP35"/>
    <property type="match status" value="1"/>
</dbReference>
<dbReference type="GO" id="GO:0051028">
    <property type="term" value="P:mRNA transport"/>
    <property type="evidence" value="ECO:0007669"/>
    <property type="project" value="UniProtKB-UniRule"/>
</dbReference>
<evidence type="ECO:0000256" key="8">
    <source>
        <dbReference type="ARBA" id="ARBA00023132"/>
    </source>
</evidence>
<dbReference type="GO" id="GO:0017056">
    <property type="term" value="F:structural constituent of nuclear pore"/>
    <property type="evidence" value="ECO:0007669"/>
    <property type="project" value="TreeGrafter"/>
</dbReference>
<name>A0AAD4N5L4_9BILA</name>
<dbReference type="EMBL" id="JAKKPZ010000011">
    <property type="protein sequence ID" value="KAI1715653.1"/>
    <property type="molecule type" value="Genomic_DNA"/>
</dbReference>
<dbReference type="Proteomes" id="UP001201812">
    <property type="component" value="Unassembled WGS sequence"/>
</dbReference>
<feature type="compositionally biased region" description="Basic and acidic residues" evidence="13">
    <location>
        <begin position="127"/>
        <end position="140"/>
    </location>
</feature>
<evidence type="ECO:0000256" key="13">
    <source>
        <dbReference type="SAM" id="MobiDB-lite"/>
    </source>
</evidence>
<dbReference type="AlphaFoldDB" id="A0AAD4N5L4"/>
<dbReference type="GO" id="GO:0006999">
    <property type="term" value="P:nuclear pore organization"/>
    <property type="evidence" value="ECO:0007669"/>
    <property type="project" value="TreeGrafter"/>
</dbReference>
<comment type="subcellular location">
    <subcellularLocation>
        <location evidence="1">Nucleus</location>
        <location evidence="1">Nuclear pore complex</location>
    </subcellularLocation>
</comment>
<dbReference type="SUPFAM" id="SSF54928">
    <property type="entry name" value="RNA-binding domain, RBD"/>
    <property type="match status" value="1"/>
</dbReference>
<dbReference type="PANTHER" id="PTHR21527:SF6">
    <property type="entry name" value="NUCLEOPORIN NUP35"/>
    <property type="match status" value="1"/>
</dbReference>